<feature type="transmembrane region" description="Helical" evidence="2">
    <location>
        <begin position="954"/>
        <end position="974"/>
    </location>
</feature>
<evidence type="ECO:0000313" key="4">
    <source>
        <dbReference type="Proteomes" id="UP000278775"/>
    </source>
</evidence>
<proteinExistence type="predicted"/>
<dbReference type="OrthoDB" id="900244at2"/>
<keyword evidence="2" id="KW-0472">Membrane</keyword>
<evidence type="ECO:0000256" key="1">
    <source>
        <dbReference type="SAM" id="Coils"/>
    </source>
</evidence>
<sequence length="1109" mass="124356">MDPSAIFTVEFDKEKFVNNVSEAIKSSEKFEEKMESLSKSADQINFSRPISQLNKFKEELTSAFKAQNSQLGLSKDQINQSVDTIIKSESKIKEFLSAFKKDLQSATDPQEFKTLRDAVTLTENALAELTGEELKNETATKSAKARLREMKQELIELEDAGLDDTQMFRQLTIESARLTDQMGDQAEQIRVLSSDTFGLDAGVDLLTQLAAGWQLTEGAMQLFGLSTEETQEQMQKLVAIQSVMNGLQEIHAFLTGQSAAKLALLNGWNKAVALSTALVATITGEATLATRAFSTALAATGIGAVVVALGLLIANWEEITAAITGATAATDAIEKAQKSATDTLASANKEIELQKGLFEAARKGVISKKQALDDYNKTFGDVLGTAKSYNEAERIFRDKTGAYLAALKTRTIAEALFQESAKKRAEAATLQLNGLDKFRSRFFQLTDSEQKKYQQVLKTQGKDAADKYYEGVNEAYVLAQKKKPLIGDANDIEKQATQFLMESLRIEKENQLQLNAEKEKAKKEKNKSQVENIYEELKRGFQSDLEKLNTADLNGLSAINAKAEENYKERIRKINEALQDGKLTKLQAEALRSTVVGIKKTEIQQEVKKFQEERAKALEEADKQQQSLQDELSQNRLDTIQDEYERETQTIKLQEIVRIQSIENARKEAIEKINDLEKQEYINQEQAQKRTKNLQEVYDLQIVELKLATNKKLQDVNLRRLEGERDLYDKHLETLQSFLASQQTLEIKTITERFNAGLINEEKLNSEISKIQKKYREQEKQNRIRQINDTIEALQIEIQATESAKEKETKLKQIYDLQAERNTLETNQRKTPTFLEQIFGNDEKAKKKAEAVQNLVKTTIQSSIDLLKEQSQLEVEAYDRAISLQQGRVDEARKIADAGNAEYLREETDRLNELETRREAAARRQLEIDQAVQASQILVAVAGAAAQIAQGGTVAVITGIASIIAALGTGITLVNQMKSNAPEFYQGTEYVERGAHPEGRDTIPAMLNIGERIVPTYINKQLKGIKNKDLPKLLTGELFYNPMIQISEKNLSKEDHTSGLEERLKNLESIQSEQLEYIKALGINIVMDSEGFAASLETVSLKKKKMFNA</sequence>
<reference evidence="3 4" key="1">
    <citation type="submission" date="2018-08" db="EMBL/GenBank/DDBJ databases">
        <title>Chryseobacterium nematophagum: a novel matrix digesting pathogen of nematodes.</title>
        <authorList>
            <person name="Page A."/>
            <person name="Roberts M."/>
            <person name="Felix M.-A."/>
            <person name="Weir W."/>
        </authorList>
    </citation>
    <scope>NUCLEOTIDE SEQUENCE [LARGE SCALE GENOMIC DNA]</scope>
    <source>
        <strain evidence="3 4">JUb129</strain>
    </source>
</reference>
<feature type="coiled-coil region" evidence="1">
    <location>
        <begin position="761"/>
        <end position="811"/>
    </location>
</feature>
<feature type="coiled-coil region" evidence="1">
    <location>
        <begin position="501"/>
        <end position="679"/>
    </location>
</feature>
<evidence type="ECO:0000256" key="2">
    <source>
        <dbReference type="SAM" id="Phobius"/>
    </source>
</evidence>
<comment type="caution">
    <text evidence="3">The sequence shown here is derived from an EMBL/GenBank/DDBJ whole genome shotgun (WGS) entry which is preliminary data.</text>
</comment>
<name>A0A3M7TKQ6_9FLAO</name>
<evidence type="ECO:0000313" key="3">
    <source>
        <dbReference type="EMBL" id="RNA63497.1"/>
    </source>
</evidence>
<organism evidence="3 4">
    <name type="scientific">Chryseobacterium nematophagum</name>
    <dbReference type="NCBI Taxonomy" id="2305228"/>
    <lineage>
        <taxon>Bacteria</taxon>
        <taxon>Pseudomonadati</taxon>
        <taxon>Bacteroidota</taxon>
        <taxon>Flavobacteriia</taxon>
        <taxon>Flavobacteriales</taxon>
        <taxon>Weeksellaceae</taxon>
        <taxon>Chryseobacterium group</taxon>
        <taxon>Chryseobacterium</taxon>
    </lineage>
</organism>
<keyword evidence="2" id="KW-1133">Transmembrane helix</keyword>
<dbReference type="RefSeq" id="WP_122637446.1">
    <property type="nucleotide sequence ID" value="NZ_QWIU01000002.1"/>
</dbReference>
<protein>
    <submittedName>
        <fullName evidence="3">Uncharacterized protein</fullName>
    </submittedName>
</protein>
<dbReference type="EMBL" id="QWIU01000002">
    <property type="protein sequence ID" value="RNA63497.1"/>
    <property type="molecule type" value="Genomic_DNA"/>
</dbReference>
<dbReference type="AlphaFoldDB" id="A0A3M7TKQ6"/>
<gene>
    <name evidence="3" type="ORF">D1631_17010</name>
</gene>
<keyword evidence="2" id="KW-0812">Transmembrane</keyword>
<dbReference type="Proteomes" id="UP000278775">
    <property type="component" value="Unassembled WGS sequence"/>
</dbReference>
<keyword evidence="1" id="KW-0175">Coiled coil</keyword>
<accession>A0A3M7TKQ6</accession>